<protein>
    <submittedName>
        <fullName evidence="2">XRE family transcriptional regulator</fullName>
    </submittedName>
</protein>
<dbReference type="PROSITE" id="PS50943">
    <property type="entry name" value="HTH_CROC1"/>
    <property type="match status" value="1"/>
</dbReference>
<name>A0A395V3J0_9FIRM</name>
<gene>
    <name evidence="2" type="ORF">DWY38_00180</name>
</gene>
<dbReference type="InterPro" id="IPR001387">
    <property type="entry name" value="Cro/C1-type_HTH"/>
</dbReference>
<dbReference type="CDD" id="cd00093">
    <property type="entry name" value="HTH_XRE"/>
    <property type="match status" value="1"/>
</dbReference>
<evidence type="ECO:0000313" key="3">
    <source>
        <dbReference type="Proteomes" id="UP000266066"/>
    </source>
</evidence>
<organism evidence="2 3">
    <name type="scientific">Agathobacter rectalis</name>
    <dbReference type="NCBI Taxonomy" id="39491"/>
    <lineage>
        <taxon>Bacteria</taxon>
        <taxon>Bacillati</taxon>
        <taxon>Bacillota</taxon>
        <taxon>Clostridia</taxon>
        <taxon>Lachnospirales</taxon>
        <taxon>Lachnospiraceae</taxon>
        <taxon>Agathobacter</taxon>
    </lineage>
</organism>
<dbReference type="AlphaFoldDB" id="A0A395V3J0"/>
<dbReference type="Pfam" id="PF13560">
    <property type="entry name" value="HTH_31"/>
    <property type="match status" value="1"/>
</dbReference>
<comment type="caution">
    <text evidence="2">The sequence shown here is derived from an EMBL/GenBank/DDBJ whole genome shotgun (WGS) entry which is preliminary data.</text>
</comment>
<accession>A0A395V3J0</accession>
<reference evidence="2 3" key="1">
    <citation type="submission" date="2018-08" db="EMBL/GenBank/DDBJ databases">
        <title>A genome reference for cultivated species of the human gut microbiota.</title>
        <authorList>
            <person name="Zou Y."/>
            <person name="Xue W."/>
            <person name="Luo G."/>
        </authorList>
    </citation>
    <scope>NUCLEOTIDE SEQUENCE [LARGE SCALE GENOMIC DNA]</scope>
    <source>
        <strain evidence="2 3">AF25-15</strain>
    </source>
</reference>
<dbReference type="Proteomes" id="UP000266066">
    <property type="component" value="Unassembled WGS sequence"/>
</dbReference>
<feature type="domain" description="HTH cro/C1-type" evidence="1">
    <location>
        <begin position="34"/>
        <end position="72"/>
    </location>
</feature>
<evidence type="ECO:0000259" key="1">
    <source>
        <dbReference type="PROSITE" id="PS50943"/>
    </source>
</evidence>
<sequence>MGRGPTKSNENVYFVARKKAAMYNERLYSREGAAELLGISVSTLADYELGNTKVVPVDKVVLMADLYNAPELKTGYCKYECPICSYLPVATEAKGLEGIALRLMKRLDCDELNRIKKELVDITEDGIIDETEKPELKKILAFLDEVAESISELKIVGEKFLKKV</sequence>
<proteinExistence type="predicted"/>
<evidence type="ECO:0000313" key="2">
    <source>
        <dbReference type="EMBL" id="RGR56809.1"/>
    </source>
</evidence>
<dbReference type="EMBL" id="QRUJ01000001">
    <property type="protein sequence ID" value="RGR56809.1"/>
    <property type="molecule type" value="Genomic_DNA"/>
</dbReference>
<dbReference type="RefSeq" id="WP_101872434.1">
    <property type="nucleotide sequence ID" value="NZ_QRUJ01000001.1"/>
</dbReference>